<comment type="caution">
    <text evidence="1">The sequence shown here is derived from an EMBL/GenBank/DDBJ whole genome shotgun (WGS) entry which is preliminary data.</text>
</comment>
<name>A0ABN2IK07_9ACTN</name>
<dbReference type="RefSeq" id="WP_182659091.1">
    <property type="nucleotide sequence ID" value="NZ_BAAAQG010000007.1"/>
</dbReference>
<keyword evidence="2" id="KW-1185">Reference proteome</keyword>
<protein>
    <submittedName>
        <fullName evidence="1">Uncharacterized protein</fullName>
    </submittedName>
</protein>
<gene>
    <name evidence="1" type="ORF">GCM10009831_15250</name>
</gene>
<evidence type="ECO:0000313" key="1">
    <source>
        <dbReference type="EMBL" id="GAA1706533.1"/>
    </source>
</evidence>
<accession>A0ABN2IK07</accession>
<dbReference type="EMBL" id="BAAAQG010000007">
    <property type="protein sequence ID" value="GAA1706533.1"/>
    <property type="molecule type" value="Genomic_DNA"/>
</dbReference>
<organism evidence="1 2">
    <name type="scientific">Dietzia cercidiphylli</name>
    <dbReference type="NCBI Taxonomy" id="498199"/>
    <lineage>
        <taxon>Bacteria</taxon>
        <taxon>Bacillati</taxon>
        <taxon>Actinomycetota</taxon>
        <taxon>Actinomycetes</taxon>
        <taxon>Mycobacteriales</taxon>
        <taxon>Dietziaceae</taxon>
        <taxon>Dietzia</taxon>
    </lineage>
</organism>
<sequence>MIRPQIDVSAHVYRSDTQVVMKLNRETFRMTDREAVLLADALVDAAEVKETP</sequence>
<dbReference type="Proteomes" id="UP001500383">
    <property type="component" value="Unassembled WGS sequence"/>
</dbReference>
<proteinExistence type="predicted"/>
<evidence type="ECO:0000313" key="2">
    <source>
        <dbReference type="Proteomes" id="UP001500383"/>
    </source>
</evidence>
<reference evidence="1 2" key="1">
    <citation type="journal article" date="2019" name="Int. J. Syst. Evol. Microbiol.">
        <title>The Global Catalogue of Microorganisms (GCM) 10K type strain sequencing project: providing services to taxonomists for standard genome sequencing and annotation.</title>
        <authorList>
            <consortium name="The Broad Institute Genomics Platform"/>
            <consortium name="The Broad Institute Genome Sequencing Center for Infectious Disease"/>
            <person name="Wu L."/>
            <person name="Ma J."/>
        </authorList>
    </citation>
    <scope>NUCLEOTIDE SEQUENCE [LARGE SCALE GENOMIC DNA]</scope>
    <source>
        <strain evidence="1 2">JCM 16002</strain>
    </source>
</reference>